<evidence type="ECO:0000256" key="1">
    <source>
        <dbReference type="ARBA" id="ARBA00022741"/>
    </source>
</evidence>
<dbReference type="PANTHER" id="PTHR11638">
    <property type="entry name" value="ATP-DEPENDENT CLP PROTEASE"/>
    <property type="match status" value="1"/>
</dbReference>
<dbReference type="Proteomes" id="UP001149140">
    <property type="component" value="Unassembled WGS sequence"/>
</dbReference>
<dbReference type="Gene3D" id="1.10.8.60">
    <property type="match status" value="1"/>
</dbReference>
<evidence type="ECO:0000313" key="7">
    <source>
        <dbReference type="Proteomes" id="UP001149140"/>
    </source>
</evidence>
<keyword evidence="1" id="KW-0547">Nucleotide-binding</keyword>
<sequence length="1005" mass="109015">MLTLEQLLDGLRALPKPERRAAALLANEAFQRVIDLLAEQDEDALLVSAGGDDGLVAAAALEALRRRPSSPDTIGRRLFEQLERVRGQRGVFLLRALDAHSDDAFMTLVFSRVGVPWRGAALTALREIAYRRRDEPVAVAGIPEDHIDAAGALAESLRGTLADSAIEAVKALAAQRSVANQLRSIARVRRAGEILEAGARLLPDEAFDRDVAALAESIRGDKPLLIVGERGSGRLSRLRGAAALLAAEGWMAFEAGAAEINAGMTYVGELEGRIRHLVRTLDDARVLWIAPSFEALLYAGVTRQNPQGGALDLLLAGMADAKVHVAGILAPGPYERLIRARPQLREAFDVVRVEPMDEPRTLALAARAAPGTDRAVLREALALGRHFLGDAALPGALLGLLEATRRRRPGDDPLTMSDVLSTITERSGLPASLLDERERLDVGGLRTFFNARVIGQPEAVECMIERVALLKAGLTDPTRPQAVLLFVGPTGTGKTEIAKALAEYLFGSPDRMIRLDMSEYQNPGAARRMLGDGELDDASLVARIRRQPFSVVLLDEFEKAEPGVFDLFLQVFDDGRLSDPRGEPADFRHAVIVMTSNLGAKVVTGGLGFSPATGFAEATVSSAVTRAFRPEFLNRIDRTVVFRPLSRPVMREILAGELESVLARRGLRGRQWAVEFDDSALEFLLAEGFTPDLGARPLKRAVERHFLTPLALAIAGHDYPGGDQFLFVRAGGTALKVTFVDPDASAGPATPASTEPVTLRALAREGKGSLEPLEEAFGEVSGRVADPDWQAVKGELLARMGDAGFWEDEGRAAVLGGIELRDRIESGLRSANSLMHRIRSARRPPAELVRRAAQRVLLLGSALDALEAGEPADATLRVDGDPEFAPRLAAMYHAWARERGMRLEGAEEPANRRYRWQATVTGFGALQTLRPESGLHVLEVPDGRGGYDRRRVRVTVTPEIGPPASRTQIVRRYRERPTPLVRDAVRGWRTGRLDTVLAGGFDLLE</sequence>
<dbReference type="InterPro" id="IPR003593">
    <property type="entry name" value="AAA+_ATPase"/>
</dbReference>
<accession>A0A9X3N0D3</accession>
<dbReference type="Pfam" id="PF07724">
    <property type="entry name" value="AAA_2"/>
    <property type="match status" value="1"/>
</dbReference>
<dbReference type="GO" id="GO:0005524">
    <property type="term" value="F:ATP binding"/>
    <property type="evidence" value="ECO:0007669"/>
    <property type="project" value="UniProtKB-KW"/>
</dbReference>
<dbReference type="GO" id="GO:0005737">
    <property type="term" value="C:cytoplasm"/>
    <property type="evidence" value="ECO:0007669"/>
    <property type="project" value="TreeGrafter"/>
</dbReference>
<dbReference type="Gene3D" id="3.40.50.300">
    <property type="entry name" value="P-loop containing nucleotide triphosphate hydrolases"/>
    <property type="match status" value="2"/>
</dbReference>
<protein>
    <submittedName>
        <fullName evidence="6">AAA family ATPase</fullName>
    </submittedName>
</protein>
<dbReference type="InterPro" id="IPR027417">
    <property type="entry name" value="P-loop_NTPase"/>
</dbReference>
<dbReference type="SUPFAM" id="SSF52540">
    <property type="entry name" value="P-loop containing nucleoside triphosphate hydrolases"/>
    <property type="match status" value="2"/>
</dbReference>
<evidence type="ECO:0000256" key="2">
    <source>
        <dbReference type="ARBA" id="ARBA00022840"/>
    </source>
</evidence>
<reference evidence="6" key="1">
    <citation type="submission" date="2022-10" db="EMBL/GenBank/DDBJ databases">
        <title>The WGS of Solirubrobacter ginsenosidimutans DSM 21036.</title>
        <authorList>
            <person name="Jiang Z."/>
        </authorList>
    </citation>
    <scope>NUCLEOTIDE SEQUENCE</scope>
    <source>
        <strain evidence="6">DSM 21036</strain>
    </source>
</reference>
<feature type="domain" description="Clp ATPase C-terminal" evidence="5">
    <location>
        <begin position="645"/>
        <end position="737"/>
    </location>
</feature>
<comment type="caution">
    <text evidence="6">The sequence shown here is derived from an EMBL/GenBank/DDBJ whole genome shotgun (WGS) entry which is preliminary data.</text>
</comment>
<dbReference type="InterPro" id="IPR019489">
    <property type="entry name" value="Clp_ATPase_C"/>
</dbReference>
<dbReference type="SUPFAM" id="SSF75620">
    <property type="entry name" value="Release factor"/>
    <property type="match status" value="1"/>
</dbReference>
<evidence type="ECO:0000256" key="3">
    <source>
        <dbReference type="ARBA" id="ARBA00023186"/>
    </source>
</evidence>
<keyword evidence="3" id="KW-0143">Chaperone</keyword>
<dbReference type="RefSeq" id="WP_270045160.1">
    <property type="nucleotide sequence ID" value="NZ_JAPDOD010000054.1"/>
</dbReference>
<dbReference type="InterPro" id="IPR001270">
    <property type="entry name" value="ClpA/B"/>
</dbReference>
<dbReference type="GO" id="GO:0016887">
    <property type="term" value="F:ATP hydrolysis activity"/>
    <property type="evidence" value="ECO:0007669"/>
    <property type="project" value="InterPro"/>
</dbReference>
<organism evidence="6 7">
    <name type="scientific">Solirubrobacter ginsenosidimutans</name>
    <dbReference type="NCBI Taxonomy" id="490573"/>
    <lineage>
        <taxon>Bacteria</taxon>
        <taxon>Bacillati</taxon>
        <taxon>Actinomycetota</taxon>
        <taxon>Thermoleophilia</taxon>
        <taxon>Solirubrobacterales</taxon>
        <taxon>Solirubrobacteraceae</taxon>
        <taxon>Solirubrobacter</taxon>
    </lineage>
</organism>
<keyword evidence="2" id="KW-0067">ATP-binding</keyword>
<proteinExistence type="predicted"/>
<dbReference type="SMART" id="SM00382">
    <property type="entry name" value="AAA"/>
    <property type="match status" value="1"/>
</dbReference>
<evidence type="ECO:0000313" key="6">
    <source>
        <dbReference type="EMBL" id="MDA0165897.1"/>
    </source>
</evidence>
<dbReference type="GO" id="GO:0034605">
    <property type="term" value="P:cellular response to heat"/>
    <property type="evidence" value="ECO:0007669"/>
    <property type="project" value="TreeGrafter"/>
</dbReference>
<dbReference type="EMBL" id="JAPDOD010000054">
    <property type="protein sequence ID" value="MDA0165897.1"/>
    <property type="molecule type" value="Genomic_DNA"/>
</dbReference>
<dbReference type="CDD" id="cd19499">
    <property type="entry name" value="RecA-like_ClpB_Hsp104-like"/>
    <property type="match status" value="1"/>
</dbReference>
<name>A0A9X3N0D3_9ACTN</name>
<evidence type="ECO:0000259" key="4">
    <source>
        <dbReference type="SMART" id="SM00382"/>
    </source>
</evidence>
<dbReference type="InterPro" id="IPR003959">
    <property type="entry name" value="ATPase_AAA_core"/>
</dbReference>
<gene>
    <name evidence="6" type="ORF">OM076_36870</name>
</gene>
<dbReference type="PRINTS" id="PR00300">
    <property type="entry name" value="CLPPROTEASEA"/>
</dbReference>
<keyword evidence="7" id="KW-1185">Reference proteome</keyword>
<dbReference type="PANTHER" id="PTHR11638:SF18">
    <property type="entry name" value="HEAT SHOCK PROTEIN 104"/>
    <property type="match status" value="1"/>
</dbReference>
<dbReference type="InterPro" id="IPR045853">
    <property type="entry name" value="Pep_chain_release_fac_I_sf"/>
</dbReference>
<dbReference type="AlphaFoldDB" id="A0A9X3N0D3"/>
<evidence type="ECO:0000259" key="5">
    <source>
        <dbReference type="SMART" id="SM01086"/>
    </source>
</evidence>
<dbReference type="InterPro" id="IPR050130">
    <property type="entry name" value="ClpA_ClpB"/>
</dbReference>
<dbReference type="SMART" id="SM01086">
    <property type="entry name" value="ClpB_D2-small"/>
    <property type="match status" value="1"/>
</dbReference>
<dbReference type="Pfam" id="PF10431">
    <property type="entry name" value="ClpB_D2-small"/>
    <property type="match status" value="1"/>
</dbReference>
<feature type="domain" description="AAA+ ATPase" evidence="4">
    <location>
        <begin position="480"/>
        <end position="646"/>
    </location>
</feature>